<gene>
    <name evidence="4" type="ORF">J2W36_000712</name>
</gene>
<comment type="caution">
    <text evidence="4">The sequence shown here is derived from an EMBL/GenBank/DDBJ whole genome shotgun (WGS) entry which is preliminary data.</text>
</comment>
<dbReference type="SUPFAM" id="SSF55073">
    <property type="entry name" value="Nucleotide cyclase"/>
    <property type="match status" value="1"/>
</dbReference>
<dbReference type="PROSITE" id="PS50883">
    <property type="entry name" value="EAL"/>
    <property type="match status" value="1"/>
</dbReference>
<proteinExistence type="predicted"/>
<dbReference type="EMBL" id="JAUSRO010000002">
    <property type="protein sequence ID" value="MDP9898477.1"/>
    <property type="molecule type" value="Genomic_DNA"/>
</dbReference>
<dbReference type="Pfam" id="PF08448">
    <property type="entry name" value="PAS_4"/>
    <property type="match status" value="1"/>
</dbReference>
<dbReference type="InterPro" id="IPR035919">
    <property type="entry name" value="EAL_sf"/>
</dbReference>
<evidence type="ECO:0000256" key="1">
    <source>
        <dbReference type="SAM" id="Phobius"/>
    </source>
</evidence>
<dbReference type="SMART" id="SM00091">
    <property type="entry name" value="PAS"/>
    <property type="match status" value="2"/>
</dbReference>
<dbReference type="SUPFAM" id="SSF141868">
    <property type="entry name" value="EAL domain-like"/>
    <property type="match status" value="1"/>
</dbReference>
<keyword evidence="1" id="KW-1133">Transmembrane helix</keyword>
<dbReference type="NCBIfam" id="TIGR00254">
    <property type="entry name" value="GGDEF"/>
    <property type="match status" value="1"/>
</dbReference>
<dbReference type="Proteomes" id="UP001226867">
    <property type="component" value="Unassembled WGS sequence"/>
</dbReference>
<accession>A0ABT9S537</accession>
<dbReference type="PANTHER" id="PTHR44757:SF2">
    <property type="entry name" value="BIOFILM ARCHITECTURE MAINTENANCE PROTEIN MBAA"/>
    <property type="match status" value="1"/>
</dbReference>
<dbReference type="InterPro" id="IPR000160">
    <property type="entry name" value="GGDEF_dom"/>
</dbReference>
<dbReference type="RefSeq" id="WP_307688292.1">
    <property type="nucleotide sequence ID" value="NZ_JAUSRO010000002.1"/>
</dbReference>
<dbReference type="InterPro" id="IPR043128">
    <property type="entry name" value="Rev_trsase/Diguanyl_cyclase"/>
</dbReference>
<evidence type="ECO:0000313" key="5">
    <source>
        <dbReference type="Proteomes" id="UP001226867"/>
    </source>
</evidence>
<reference evidence="4 5" key="1">
    <citation type="submission" date="2023-07" db="EMBL/GenBank/DDBJ databases">
        <title>Sorghum-associated microbial communities from plants grown in Nebraska, USA.</title>
        <authorList>
            <person name="Schachtman D."/>
        </authorList>
    </citation>
    <scope>NUCLEOTIDE SEQUENCE [LARGE SCALE GENOMIC DNA]</scope>
    <source>
        <strain evidence="4 5">DS1607</strain>
    </source>
</reference>
<name>A0ABT9S537_9BURK</name>
<dbReference type="InterPro" id="IPR052155">
    <property type="entry name" value="Biofilm_reg_signaling"/>
</dbReference>
<dbReference type="InterPro" id="IPR001633">
    <property type="entry name" value="EAL_dom"/>
</dbReference>
<dbReference type="Gene3D" id="3.20.20.450">
    <property type="entry name" value="EAL domain"/>
    <property type="match status" value="1"/>
</dbReference>
<sequence>MKPRLPRRATAIIYGVAALFVITVAAVAATIVWDTHQKTIADNESQAVRFVAGSEAALNRSLLSIDILLAGAGELLRDSTATSVERDAIQPEVYMLMDGVVRQNLLVRYVAFVDSTGGVLASSDRRGRHIQMSLPPTFVSDILAQPVSSLAISAPVSSYASAQKVLYFARAVLLADGSRVVAVGEVQLSLLATIMTQGAGIRGLEVTLERDGGPLLASMPPRDDLSGRSILPPLHEQTSDGRPTRMAARLSGQPAIVVARPTLHRNLIIVASIPLASALADWRRERDLIVSTTLVFWLMILSVARFTQLQLRRQWQARVALIRSKATLDQALESMVDGFVLLDPQDRVLTWNRRFLDLFPWAAPYTKPLAPFRRIVEETAKFVSVEGGPDRRNEWLEATMVQFERAQSEQETVMPGGQVLRATRSRTPDGGTVCVYQDITEKRRHTAAIIESKAQLQATFDALPDLLLEVGLDGRCHSYHSPRVPLSAIEVEDPVGRLLPELLPPEAAAEVMAALREAYASGYSRGRQFERRGNRAKAWFEISISRKLVGDGSDARFIVILRNITESKLAAREIEHLAFYDILTGLPNRRLLLDRLQQAIGLNARRSRQGALLFLDLDNFKTLNDALGHDMGDVMLKQVASRLKECVREGDTVARLGGDEFVVMLEDLSEQNVIATSQTEAMGAAILATLNQPYQLGSQQHHSTCSIGVALFNAEHRSMEDLLKQADIAMYYAKTAGGNALRFFEAGMQTTITARATLENELHAAIASDQFVLHYQSQVTADDEVVGAEVLIRWQHPTRGLLQPMEFIDVAEDTGLIIPMGLWVLEAACRQLQLWAPHPSLHRLTLAVNVSARQFRKDDFVDQVQKVLVRTGANPSKLKLELTESLLQDKVADTIVKMNALAGLGIRFSMDDFGTGYSSLSYMTQLPLDQIKVDKFFVHSIGLNPKVELIIQTIIGMARNLDLEIVAEGVETQGQRSFLEKHGCRICQGYMFGRPQPVAAFERAMKSGLRATTVPRD</sequence>
<evidence type="ECO:0000259" key="3">
    <source>
        <dbReference type="PROSITE" id="PS50887"/>
    </source>
</evidence>
<dbReference type="Pfam" id="PF00563">
    <property type="entry name" value="EAL"/>
    <property type="match status" value="1"/>
</dbReference>
<dbReference type="SUPFAM" id="SSF55785">
    <property type="entry name" value="PYP-like sensor domain (PAS domain)"/>
    <property type="match status" value="2"/>
</dbReference>
<evidence type="ECO:0000259" key="2">
    <source>
        <dbReference type="PROSITE" id="PS50883"/>
    </source>
</evidence>
<dbReference type="Gene3D" id="3.30.70.270">
    <property type="match status" value="1"/>
</dbReference>
<keyword evidence="1" id="KW-0812">Transmembrane</keyword>
<dbReference type="CDD" id="cd01948">
    <property type="entry name" value="EAL"/>
    <property type="match status" value="1"/>
</dbReference>
<keyword evidence="1" id="KW-0472">Membrane</keyword>
<keyword evidence="5" id="KW-1185">Reference proteome</keyword>
<organism evidence="4 5">
    <name type="scientific">Variovorax ginsengisoli</name>
    <dbReference type="NCBI Taxonomy" id="363844"/>
    <lineage>
        <taxon>Bacteria</taxon>
        <taxon>Pseudomonadati</taxon>
        <taxon>Pseudomonadota</taxon>
        <taxon>Betaproteobacteria</taxon>
        <taxon>Burkholderiales</taxon>
        <taxon>Comamonadaceae</taxon>
        <taxon>Variovorax</taxon>
    </lineage>
</organism>
<dbReference type="Pfam" id="PF12860">
    <property type="entry name" value="PAS_7"/>
    <property type="match status" value="1"/>
</dbReference>
<protein>
    <submittedName>
        <fullName evidence="4">Diguanylate cyclase (GGDEF)-like protein</fullName>
    </submittedName>
</protein>
<dbReference type="InterPro" id="IPR000014">
    <property type="entry name" value="PAS"/>
</dbReference>
<dbReference type="InterPro" id="IPR035965">
    <property type="entry name" value="PAS-like_dom_sf"/>
</dbReference>
<dbReference type="PANTHER" id="PTHR44757">
    <property type="entry name" value="DIGUANYLATE CYCLASE DGCP"/>
    <property type="match status" value="1"/>
</dbReference>
<dbReference type="InterPro" id="IPR013656">
    <property type="entry name" value="PAS_4"/>
</dbReference>
<dbReference type="Pfam" id="PF00990">
    <property type="entry name" value="GGDEF"/>
    <property type="match status" value="1"/>
</dbReference>
<feature type="transmembrane region" description="Helical" evidence="1">
    <location>
        <begin position="12"/>
        <end position="33"/>
    </location>
</feature>
<dbReference type="CDD" id="cd00130">
    <property type="entry name" value="PAS"/>
    <property type="match status" value="1"/>
</dbReference>
<dbReference type="SMART" id="SM00052">
    <property type="entry name" value="EAL"/>
    <property type="match status" value="1"/>
</dbReference>
<dbReference type="Gene3D" id="3.30.450.20">
    <property type="entry name" value="PAS domain"/>
    <property type="match status" value="3"/>
</dbReference>
<evidence type="ECO:0000313" key="4">
    <source>
        <dbReference type="EMBL" id="MDP9898477.1"/>
    </source>
</evidence>
<dbReference type="SMART" id="SM00267">
    <property type="entry name" value="GGDEF"/>
    <property type="match status" value="1"/>
</dbReference>
<dbReference type="InterPro" id="IPR029787">
    <property type="entry name" value="Nucleotide_cyclase"/>
</dbReference>
<dbReference type="CDD" id="cd01949">
    <property type="entry name" value="GGDEF"/>
    <property type="match status" value="1"/>
</dbReference>
<feature type="domain" description="EAL" evidence="2">
    <location>
        <begin position="755"/>
        <end position="1009"/>
    </location>
</feature>
<dbReference type="PROSITE" id="PS50887">
    <property type="entry name" value="GGDEF"/>
    <property type="match status" value="1"/>
</dbReference>
<feature type="domain" description="GGDEF" evidence="3">
    <location>
        <begin position="608"/>
        <end position="746"/>
    </location>
</feature>